<feature type="compositionally biased region" description="Low complexity" evidence="1">
    <location>
        <begin position="1"/>
        <end position="11"/>
    </location>
</feature>
<feature type="compositionally biased region" description="Basic and acidic residues" evidence="1">
    <location>
        <begin position="13"/>
        <end position="22"/>
    </location>
</feature>
<accession>A0A9Q3PVH7</accession>
<organism evidence="2 3">
    <name type="scientific">Austropuccinia psidii MF-1</name>
    <dbReference type="NCBI Taxonomy" id="1389203"/>
    <lineage>
        <taxon>Eukaryota</taxon>
        <taxon>Fungi</taxon>
        <taxon>Dikarya</taxon>
        <taxon>Basidiomycota</taxon>
        <taxon>Pucciniomycotina</taxon>
        <taxon>Pucciniomycetes</taxon>
        <taxon>Pucciniales</taxon>
        <taxon>Sphaerophragmiaceae</taxon>
        <taxon>Austropuccinia</taxon>
    </lineage>
</organism>
<name>A0A9Q3PVH7_9BASI</name>
<feature type="region of interest" description="Disordered" evidence="1">
    <location>
        <begin position="1"/>
        <end position="22"/>
    </location>
</feature>
<comment type="caution">
    <text evidence="2">The sequence shown here is derived from an EMBL/GenBank/DDBJ whole genome shotgun (WGS) entry which is preliminary data.</text>
</comment>
<protein>
    <submittedName>
        <fullName evidence="2">Uncharacterized protein</fullName>
    </submittedName>
</protein>
<feature type="non-terminal residue" evidence="2">
    <location>
        <position position="1"/>
    </location>
</feature>
<sequence length="455" mass="53285">ENFNSESNSQIENEEKGSLKKDTYKSEKAKHFEVKFSINNMIINSIKNIKVNHSNSKNHNKLQEKNTESLVIPSVFCKLNSSDHIKKVVSPPSILEDRSIIHLSNIISQITSAKSNFPEDEDNSENNISFKEEVAHEERNDQNQVKDISFCIEEEPLKMEFPCYTSTRKYIECSFSTVQNINEAKIDDSINKDSINSLSQLTIIKELNQQKTLHPEGKSSGQAHNNFNIEQEIEERFTKLSSIRNQARKEYIKNTIHSPIILEKHLSESEYENETGLFCQMEIPEAEDENKFILTEEEYPWEGYTNWQPLRNSNLEDHNKNNSRDNFECANQHVKWLEDISAPKKNESNKLKDKSSKKKKKTKEEKEYFWITQNKKICPSLQAHLARKYKTSTQKEDWTKNNDRNGKLIQDYFDKNEDFQDQYLNEERRNELTAKKANSRKVLTTNLHITNDSFI</sequence>
<keyword evidence="3" id="KW-1185">Reference proteome</keyword>
<reference evidence="2" key="1">
    <citation type="submission" date="2021-03" db="EMBL/GenBank/DDBJ databases">
        <title>Draft genome sequence of rust myrtle Austropuccinia psidii MF-1, a brazilian biotype.</title>
        <authorList>
            <person name="Quecine M.C."/>
            <person name="Pachon D.M.R."/>
            <person name="Bonatelli M.L."/>
            <person name="Correr F.H."/>
            <person name="Franceschini L.M."/>
            <person name="Leite T.F."/>
            <person name="Margarido G.R.A."/>
            <person name="Almeida C.A."/>
            <person name="Ferrarezi J.A."/>
            <person name="Labate C.A."/>
        </authorList>
    </citation>
    <scope>NUCLEOTIDE SEQUENCE</scope>
    <source>
        <strain evidence="2">MF-1</strain>
    </source>
</reference>
<proteinExistence type="predicted"/>
<evidence type="ECO:0000256" key="1">
    <source>
        <dbReference type="SAM" id="MobiDB-lite"/>
    </source>
</evidence>
<gene>
    <name evidence="2" type="ORF">O181_114445</name>
</gene>
<dbReference type="EMBL" id="AVOT02094801">
    <property type="protein sequence ID" value="MBW0574730.1"/>
    <property type="molecule type" value="Genomic_DNA"/>
</dbReference>
<dbReference type="AlphaFoldDB" id="A0A9Q3PVH7"/>
<evidence type="ECO:0000313" key="2">
    <source>
        <dbReference type="EMBL" id="MBW0574730.1"/>
    </source>
</evidence>
<evidence type="ECO:0000313" key="3">
    <source>
        <dbReference type="Proteomes" id="UP000765509"/>
    </source>
</evidence>
<dbReference type="Proteomes" id="UP000765509">
    <property type="component" value="Unassembled WGS sequence"/>
</dbReference>